<keyword evidence="2" id="KW-1185">Reference proteome</keyword>
<protein>
    <submittedName>
        <fullName evidence="1">Uncharacterized protein</fullName>
    </submittedName>
</protein>
<evidence type="ECO:0000313" key="2">
    <source>
        <dbReference type="Proteomes" id="UP000076798"/>
    </source>
</evidence>
<name>A0A166GCW4_9AGAM</name>
<reference evidence="1 2" key="1">
    <citation type="journal article" date="2016" name="Mol. Biol. Evol.">
        <title>Comparative Genomics of Early-Diverging Mushroom-Forming Fungi Provides Insights into the Origins of Lignocellulose Decay Capabilities.</title>
        <authorList>
            <person name="Nagy L.G."/>
            <person name="Riley R."/>
            <person name="Tritt A."/>
            <person name="Adam C."/>
            <person name="Daum C."/>
            <person name="Floudas D."/>
            <person name="Sun H."/>
            <person name="Yadav J.S."/>
            <person name="Pangilinan J."/>
            <person name="Larsson K.H."/>
            <person name="Matsuura K."/>
            <person name="Barry K."/>
            <person name="Labutti K."/>
            <person name="Kuo R."/>
            <person name="Ohm R.A."/>
            <person name="Bhattacharya S.S."/>
            <person name="Shirouzu T."/>
            <person name="Yoshinaga Y."/>
            <person name="Martin F.M."/>
            <person name="Grigoriev I.V."/>
            <person name="Hibbett D.S."/>
        </authorList>
    </citation>
    <scope>NUCLEOTIDE SEQUENCE [LARGE SCALE GENOMIC DNA]</scope>
    <source>
        <strain evidence="1 2">HHB10207 ss-3</strain>
    </source>
</reference>
<gene>
    <name evidence="1" type="ORF">SISSUDRAFT_1042605</name>
</gene>
<dbReference type="Proteomes" id="UP000076798">
    <property type="component" value="Unassembled WGS sequence"/>
</dbReference>
<evidence type="ECO:0000313" key="1">
    <source>
        <dbReference type="EMBL" id="KZT41550.1"/>
    </source>
</evidence>
<organism evidence="1 2">
    <name type="scientific">Sistotremastrum suecicum HHB10207 ss-3</name>
    <dbReference type="NCBI Taxonomy" id="1314776"/>
    <lineage>
        <taxon>Eukaryota</taxon>
        <taxon>Fungi</taxon>
        <taxon>Dikarya</taxon>
        <taxon>Basidiomycota</taxon>
        <taxon>Agaricomycotina</taxon>
        <taxon>Agaricomycetes</taxon>
        <taxon>Sistotremastrales</taxon>
        <taxon>Sistotremastraceae</taxon>
        <taxon>Sistotremastrum</taxon>
    </lineage>
</organism>
<dbReference type="EMBL" id="KV428020">
    <property type="protein sequence ID" value="KZT41550.1"/>
    <property type="molecule type" value="Genomic_DNA"/>
</dbReference>
<sequence>MFYKVQKQNCTFTSEINRNSAISTTVNRLDIIFVHPRGHHVVASHTFQSHVIVVIIFQAFAA</sequence>
<accession>A0A166GCW4</accession>
<dbReference type="AlphaFoldDB" id="A0A166GCW4"/>
<proteinExistence type="predicted"/>